<dbReference type="EMBL" id="JBHUNP010000001">
    <property type="protein sequence ID" value="MFD2648253.1"/>
    <property type="molecule type" value="Genomic_DNA"/>
</dbReference>
<evidence type="ECO:0000313" key="2">
    <source>
        <dbReference type="EMBL" id="MFD2648253.1"/>
    </source>
</evidence>
<reference evidence="3" key="1">
    <citation type="journal article" date="2019" name="Int. J. Syst. Evol. Microbiol.">
        <title>The Global Catalogue of Microorganisms (GCM) 10K type strain sequencing project: providing services to taxonomists for standard genome sequencing and annotation.</title>
        <authorList>
            <consortium name="The Broad Institute Genomics Platform"/>
            <consortium name="The Broad Institute Genome Sequencing Center for Infectious Disease"/>
            <person name="Wu L."/>
            <person name="Ma J."/>
        </authorList>
    </citation>
    <scope>NUCLEOTIDE SEQUENCE [LARGE SCALE GENOMIC DNA]</scope>
    <source>
        <strain evidence="3">CCM 7427</strain>
    </source>
</reference>
<proteinExistence type="predicted"/>
<sequence length="65" mass="7357">MPDHLIEKLVTLDAAAQSLGIHLWALRRAVRRGVIPSYTPFGRRRLVRVSEVLTYIDSSRQGGQQ</sequence>
<dbReference type="InterPro" id="IPR041657">
    <property type="entry name" value="HTH_17"/>
</dbReference>
<evidence type="ECO:0000259" key="1">
    <source>
        <dbReference type="Pfam" id="PF12728"/>
    </source>
</evidence>
<dbReference type="Pfam" id="PF12728">
    <property type="entry name" value="HTH_17"/>
    <property type="match status" value="1"/>
</dbReference>
<evidence type="ECO:0000313" key="3">
    <source>
        <dbReference type="Proteomes" id="UP001597521"/>
    </source>
</evidence>
<keyword evidence="3" id="KW-1185">Reference proteome</keyword>
<comment type="caution">
    <text evidence="2">The sequence shown here is derived from an EMBL/GenBank/DDBJ whole genome shotgun (WGS) entry which is preliminary data.</text>
</comment>
<organism evidence="2 3">
    <name type="scientific">Devosia albogilva</name>
    <dbReference type="NCBI Taxonomy" id="429726"/>
    <lineage>
        <taxon>Bacteria</taxon>
        <taxon>Pseudomonadati</taxon>
        <taxon>Pseudomonadota</taxon>
        <taxon>Alphaproteobacteria</taxon>
        <taxon>Hyphomicrobiales</taxon>
        <taxon>Devosiaceae</taxon>
        <taxon>Devosia</taxon>
    </lineage>
</organism>
<dbReference type="NCBIfam" id="TIGR01764">
    <property type="entry name" value="excise"/>
    <property type="match status" value="1"/>
</dbReference>
<name>A0ABW5QKJ2_9HYPH</name>
<gene>
    <name evidence="2" type="ORF">ACFSX5_10665</name>
</gene>
<dbReference type="Proteomes" id="UP001597521">
    <property type="component" value="Unassembled WGS sequence"/>
</dbReference>
<protein>
    <submittedName>
        <fullName evidence="2">Helix-turn-helix domain-containing protein</fullName>
    </submittedName>
</protein>
<feature type="domain" description="Helix-turn-helix" evidence="1">
    <location>
        <begin position="9"/>
        <end position="58"/>
    </location>
</feature>
<dbReference type="InterPro" id="IPR010093">
    <property type="entry name" value="SinI_DNA-bd"/>
</dbReference>
<accession>A0ABW5QKJ2</accession>
<dbReference type="RefSeq" id="WP_386833369.1">
    <property type="nucleotide sequence ID" value="NZ_JBHUNP010000001.1"/>
</dbReference>